<accession>A0A9R1CZB4</accession>
<dbReference type="Proteomes" id="UP000825483">
    <property type="component" value="Unassembled WGS sequence"/>
</dbReference>
<gene>
    <name evidence="1" type="ORF">PRLR5076_26590</name>
</gene>
<dbReference type="AlphaFoldDB" id="A0A9R1CZB4"/>
<keyword evidence="2" id="KW-1185">Reference proteome</keyword>
<dbReference type="RefSeq" id="WP_223928569.1">
    <property type="nucleotide sequence ID" value="NZ_BPTU01000002.1"/>
</dbReference>
<organism evidence="1 2">
    <name type="scientific">Prevotella lacticifex</name>
    <dbReference type="NCBI Taxonomy" id="2854755"/>
    <lineage>
        <taxon>Bacteria</taxon>
        <taxon>Pseudomonadati</taxon>
        <taxon>Bacteroidota</taxon>
        <taxon>Bacteroidia</taxon>
        <taxon>Bacteroidales</taxon>
        <taxon>Prevotellaceae</taxon>
        <taxon>Prevotella</taxon>
    </lineage>
</organism>
<reference evidence="1" key="1">
    <citation type="journal article" date="2022" name="Int. J. Syst. Evol. Microbiol.">
        <title>Prevotella lacticifex sp. nov., isolated from the rumen of cows.</title>
        <authorList>
            <person name="Shinkai T."/>
            <person name="Ikeyama N."/>
            <person name="Kumagai M."/>
            <person name="Ohmori H."/>
            <person name="Sakamoto M."/>
            <person name="Ohkuma M."/>
            <person name="Mitsumori M."/>
        </authorList>
    </citation>
    <scope>NUCLEOTIDE SEQUENCE</scope>
    <source>
        <strain evidence="1">R5076</strain>
    </source>
</reference>
<proteinExistence type="predicted"/>
<name>A0A9R1CZB4_9BACT</name>
<dbReference type="EMBL" id="BPUB01000002">
    <property type="protein sequence ID" value="GJG59808.1"/>
    <property type="molecule type" value="Genomic_DNA"/>
</dbReference>
<protein>
    <submittedName>
        <fullName evidence="1">Uncharacterized protein</fullName>
    </submittedName>
</protein>
<dbReference type="GeneID" id="72466150"/>
<sequence length="68" mass="7156">MEAIDSIDTIEAIATIKAINSIDTLEAIASIETINSIAAIATIELHKPNDKCKYYSNVGAFLSVSATG</sequence>
<evidence type="ECO:0000313" key="2">
    <source>
        <dbReference type="Proteomes" id="UP000825483"/>
    </source>
</evidence>
<comment type="caution">
    <text evidence="1">The sequence shown here is derived from an EMBL/GenBank/DDBJ whole genome shotgun (WGS) entry which is preliminary data.</text>
</comment>
<evidence type="ECO:0000313" key="1">
    <source>
        <dbReference type="EMBL" id="GJG59808.1"/>
    </source>
</evidence>